<evidence type="ECO:0000313" key="2">
    <source>
        <dbReference type="EMBL" id="KAL2553665.1"/>
    </source>
</evidence>
<dbReference type="EMBL" id="JBFOLJ010000002">
    <property type="protein sequence ID" value="KAL2553665.1"/>
    <property type="molecule type" value="Genomic_DNA"/>
</dbReference>
<dbReference type="Gene3D" id="1.25.10.10">
    <property type="entry name" value="Leucine-rich Repeat Variant"/>
    <property type="match status" value="1"/>
</dbReference>
<sequence>MNVVQPDVLFTIVKQCWTTNLKVITGFLELKLTSIASTRLICESLTTSDSKIWEKMLDNIVTLLSRPEQERVEDEPGIPDFGEIVGYNTTLVNMYNAGRREEDPLQKINDRAEFFCCIFGYSFC</sequence>
<organism evidence="2 3">
    <name type="scientific">Forsythia ovata</name>
    <dbReference type="NCBI Taxonomy" id="205694"/>
    <lineage>
        <taxon>Eukaryota</taxon>
        <taxon>Viridiplantae</taxon>
        <taxon>Streptophyta</taxon>
        <taxon>Embryophyta</taxon>
        <taxon>Tracheophyta</taxon>
        <taxon>Spermatophyta</taxon>
        <taxon>Magnoliopsida</taxon>
        <taxon>eudicotyledons</taxon>
        <taxon>Gunneridae</taxon>
        <taxon>Pentapetalae</taxon>
        <taxon>asterids</taxon>
        <taxon>lamiids</taxon>
        <taxon>Lamiales</taxon>
        <taxon>Oleaceae</taxon>
        <taxon>Forsythieae</taxon>
        <taxon>Forsythia</taxon>
    </lineage>
</organism>
<evidence type="ECO:0000313" key="3">
    <source>
        <dbReference type="Proteomes" id="UP001604277"/>
    </source>
</evidence>
<reference evidence="3" key="1">
    <citation type="submission" date="2024-07" db="EMBL/GenBank/DDBJ databases">
        <title>Two chromosome-level genome assemblies of Korean endemic species Abeliophyllum distichum and Forsythia ovata (Oleaceae).</title>
        <authorList>
            <person name="Jang H."/>
        </authorList>
    </citation>
    <scope>NUCLEOTIDE SEQUENCE [LARGE SCALE GENOMIC DNA]</scope>
</reference>
<proteinExistence type="predicted"/>
<dbReference type="AlphaFoldDB" id="A0ABD1WVC5"/>
<name>A0ABD1WVC5_9LAMI</name>
<accession>A0ABD1WVC5</accession>
<gene>
    <name evidence="2" type="ORF">Fot_07284</name>
</gene>
<keyword evidence="3" id="KW-1185">Reference proteome</keyword>
<dbReference type="Proteomes" id="UP001604277">
    <property type="component" value="Unassembled WGS sequence"/>
</dbReference>
<feature type="domain" description="Exportin-2 C-terminal" evidence="1">
    <location>
        <begin position="1"/>
        <end position="115"/>
    </location>
</feature>
<dbReference type="InterPro" id="IPR011989">
    <property type="entry name" value="ARM-like"/>
</dbReference>
<comment type="caution">
    <text evidence="2">The sequence shown here is derived from an EMBL/GenBank/DDBJ whole genome shotgun (WGS) entry which is preliminary data.</text>
</comment>
<dbReference type="Pfam" id="PF03378">
    <property type="entry name" value="CAS_CSE1"/>
    <property type="match status" value="1"/>
</dbReference>
<protein>
    <submittedName>
        <fullName evidence="2">Exportin-2</fullName>
    </submittedName>
</protein>
<dbReference type="InterPro" id="IPR005043">
    <property type="entry name" value="XPO2_C"/>
</dbReference>
<evidence type="ECO:0000259" key="1">
    <source>
        <dbReference type="Pfam" id="PF03378"/>
    </source>
</evidence>